<dbReference type="InterPro" id="IPR050502">
    <property type="entry name" value="Euk_RNA-bind_prot"/>
</dbReference>
<dbReference type="InterPro" id="IPR000504">
    <property type="entry name" value="RRM_dom"/>
</dbReference>
<name>A0AAD9CXE3_PAPLA</name>
<dbReference type="CDD" id="cd00590">
    <property type="entry name" value="RRM_SF"/>
    <property type="match status" value="2"/>
</dbReference>
<evidence type="ECO:0000256" key="1">
    <source>
        <dbReference type="ARBA" id="ARBA00022884"/>
    </source>
</evidence>
<dbReference type="SMART" id="SM00360">
    <property type="entry name" value="RRM"/>
    <property type="match status" value="2"/>
</dbReference>
<dbReference type="Proteomes" id="UP001182556">
    <property type="component" value="Unassembled WGS sequence"/>
</dbReference>
<dbReference type="PROSITE" id="PS50102">
    <property type="entry name" value="RRM"/>
    <property type="match status" value="1"/>
</dbReference>
<evidence type="ECO:0000313" key="6">
    <source>
        <dbReference type="Proteomes" id="UP001182556"/>
    </source>
</evidence>
<feature type="region of interest" description="Disordered" evidence="3">
    <location>
        <begin position="469"/>
        <end position="493"/>
    </location>
</feature>
<dbReference type="SUPFAM" id="SSF54928">
    <property type="entry name" value="RNA-binding domain, RBD"/>
    <property type="match status" value="1"/>
</dbReference>
<dbReference type="InterPro" id="IPR035979">
    <property type="entry name" value="RBD_domain_sf"/>
</dbReference>
<dbReference type="EMBL" id="JAODAN010000006">
    <property type="protein sequence ID" value="KAK1923390.1"/>
    <property type="molecule type" value="Genomic_DNA"/>
</dbReference>
<keyword evidence="1 2" id="KW-0694">RNA-binding</keyword>
<reference evidence="5" key="1">
    <citation type="submission" date="2023-02" db="EMBL/GenBank/DDBJ databases">
        <title>Identification and recombinant expression of a fungal hydrolase from Papiliotrema laurentii that hydrolyzes apple cutin and clears colloidal polyester polyurethane.</title>
        <authorList>
            <consortium name="DOE Joint Genome Institute"/>
            <person name="Roman V.A."/>
            <person name="Bojanowski C."/>
            <person name="Crable B.R."/>
            <person name="Wagner D.N."/>
            <person name="Hung C.S."/>
            <person name="Nadeau L.J."/>
            <person name="Schratz L."/>
            <person name="Haridas S."/>
            <person name="Pangilinan J."/>
            <person name="Lipzen A."/>
            <person name="Na H."/>
            <person name="Yan M."/>
            <person name="Ng V."/>
            <person name="Grigoriev I.V."/>
            <person name="Spatafora J.W."/>
            <person name="Barlow D."/>
            <person name="Biffinger J."/>
            <person name="Kelley-Loughnane N."/>
            <person name="Varaljay V.A."/>
            <person name="Crookes-Goodson W.J."/>
        </authorList>
    </citation>
    <scope>NUCLEOTIDE SEQUENCE</scope>
    <source>
        <strain evidence="5">5307AH</strain>
    </source>
</reference>
<keyword evidence="6" id="KW-1185">Reference proteome</keyword>
<gene>
    <name evidence="5" type="ORF">DB88DRAFT_546551</name>
</gene>
<feature type="domain" description="RRM" evidence="4">
    <location>
        <begin position="158"/>
        <end position="235"/>
    </location>
</feature>
<dbReference type="GO" id="GO:0003729">
    <property type="term" value="F:mRNA binding"/>
    <property type="evidence" value="ECO:0007669"/>
    <property type="project" value="TreeGrafter"/>
</dbReference>
<dbReference type="Pfam" id="PF00076">
    <property type="entry name" value="RRM_1"/>
    <property type="match status" value="1"/>
</dbReference>
<evidence type="ECO:0000256" key="3">
    <source>
        <dbReference type="SAM" id="MobiDB-lite"/>
    </source>
</evidence>
<evidence type="ECO:0000259" key="4">
    <source>
        <dbReference type="PROSITE" id="PS50102"/>
    </source>
</evidence>
<dbReference type="PANTHER" id="PTHR48025">
    <property type="entry name" value="OS02G0815200 PROTEIN"/>
    <property type="match status" value="1"/>
</dbReference>
<evidence type="ECO:0000256" key="2">
    <source>
        <dbReference type="PROSITE-ProRule" id="PRU00176"/>
    </source>
</evidence>
<dbReference type="GO" id="GO:0005634">
    <property type="term" value="C:nucleus"/>
    <property type="evidence" value="ECO:0007669"/>
    <property type="project" value="TreeGrafter"/>
</dbReference>
<dbReference type="InterPro" id="IPR012677">
    <property type="entry name" value="Nucleotide-bd_a/b_plait_sf"/>
</dbReference>
<sequence>MSPSGAPRGGCFEIRLYGLRTTVTTASLTDFFSEGVNVMGVLLHPSISPARHPDLSRAPKVGRDEQDDARQWAQIWLSSEEEVERCLGLKEAFAAKDILIPRAPSGQKGLLTPDSIPKRLLDSPEPITATHMFSLIQNQDAETSEICNSLRPDNALARNLYILGVPIDMTQQQFKAMFIPFGMVEHSTLLSQLDGAGRRRGFVLMSTHKEAIDAMTAMNGTYIEGYKIDISWALVQRESRHFQGPGSFPNRVVHPPIASIKRDPPLDCSVLVENLNPTYFPSARAIHEIFSHFGPVSKVTPLPLVGESLSVILAFDHKVSADALINSNGMSLGGKPIFTRPLIARSQAWYHCGQNTTQAHNVMSRGFVNLVQRVQDTGAQSDETWKTSSISSSWQPRSTDNRFAGLGNGTHFRQAYLPESKFDYKTYEPASAVDDIKLDHIQFDPFKDEPIEADTSGVKLNPDIPPFVPAAITKNDDPSPPNLPLGRPEAASCNQDRTYQIASHDGEDVKLNSP</sequence>
<evidence type="ECO:0000313" key="5">
    <source>
        <dbReference type="EMBL" id="KAK1923390.1"/>
    </source>
</evidence>
<proteinExistence type="predicted"/>
<dbReference type="PANTHER" id="PTHR48025:SF1">
    <property type="entry name" value="RRM DOMAIN-CONTAINING PROTEIN"/>
    <property type="match status" value="1"/>
</dbReference>
<accession>A0AAD9CXE3</accession>
<dbReference type="AlphaFoldDB" id="A0AAD9CXE3"/>
<comment type="caution">
    <text evidence="5">The sequence shown here is derived from an EMBL/GenBank/DDBJ whole genome shotgun (WGS) entry which is preliminary data.</text>
</comment>
<protein>
    <recommendedName>
        <fullName evidence="4">RRM domain-containing protein</fullName>
    </recommendedName>
</protein>
<dbReference type="Gene3D" id="3.30.70.330">
    <property type="match status" value="1"/>
</dbReference>
<organism evidence="5 6">
    <name type="scientific">Papiliotrema laurentii</name>
    <name type="common">Cryptococcus laurentii</name>
    <dbReference type="NCBI Taxonomy" id="5418"/>
    <lineage>
        <taxon>Eukaryota</taxon>
        <taxon>Fungi</taxon>
        <taxon>Dikarya</taxon>
        <taxon>Basidiomycota</taxon>
        <taxon>Agaricomycotina</taxon>
        <taxon>Tremellomycetes</taxon>
        <taxon>Tremellales</taxon>
        <taxon>Rhynchogastremaceae</taxon>
        <taxon>Papiliotrema</taxon>
    </lineage>
</organism>